<evidence type="ECO:0000313" key="3">
    <source>
        <dbReference type="Proteomes" id="UP001642360"/>
    </source>
</evidence>
<dbReference type="AlphaFoldDB" id="A0ABC8SGI4"/>
<sequence>MAPTPASPADHNRSQVLEVNPRSYMNPLLLLRVLLLLLLSDIIVSHSIIKSLPGFTGDLPFQLETG</sequence>
<keyword evidence="1" id="KW-0812">Transmembrane</keyword>
<feature type="transmembrane region" description="Helical" evidence="1">
    <location>
        <begin position="29"/>
        <end position="49"/>
    </location>
</feature>
<protein>
    <submittedName>
        <fullName evidence="2">Uncharacterized protein</fullName>
    </submittedName>
</protein>
<keyword evidence="3" id="KW-1185">Reference proteome</keyword>
<keyword evidence="1" id="KW-1133">Transmembrane helix</keyword>
<reference evidence="2 3" key="1">
    <citation type="submission" date="2024-02" db="EMBL/GenBank/DDBJ databases">
        <authorList>
            <person name="Vignale AGUSTIN F."/>
            <person name="Sosa J E."/>
            <person name="Modenutti C."/>
        </authorList>
    </citation>
    <scope>NUCLEOTIDE SEQUENCE [LARGE SCALE GENOMIC DNA]</scope>
</reference>
<feature type="non-terminal residue" evidence="2">
    <location>
        <position position="66"/>
    </location>
</feature>
<proteinExistence type="predicted"/>
<evidence type="ECO:0000313" key="2">
    <source>
        <dbReference type="EMBL" id="CAK9154935.1"/>
    </source>
</evidence>
<evidence type="ECO:0000256" key="1">
    <source>
        <dbReference type="SAM" id="Phobius"/>
    </source>
</evidence>
<comment type="caution">
    <text evidence="2">The sequence shown here is derived from an EMBL/GenBank/DDBJ whole genome shotgun (WGS) entry which is preliminary data.</text>
</comment>
<name>A0ABC8SGI4_9AQUA</name>
<dbReference type="EMBL" id="CAUOFW020002602">
    <property type="protein sequence ID" value="CAK9154935.1"/>
    <property type="molecule type" value="Genomic_DNA"/>
</dbReference>
<gene>
    <name evidence="2" type="ORF">ILEXP_LOCUS23291</name>
</gene>
<accession>A0ABC8SGI4</accession>
<keyword evidence="1" id="KW-0472">Membrane</keyword>
<dbReference type="Proteomes" id="UP001642360">
    <property type="component" value="Unassembled WGS sequence"/>
</dbReference>
<organism evidence="2 3">
    <name type="scientific">Ilex paraguariensis</name>
    <name type="common">yerba mate</name>
    <dbReference type="NCBI Taxonomy" id="185542"/>
    <lineage>
        <taxon>Eukaryota</taxon>
        <taxon>Viridiplantae</taxon>
        <taxon>Streptophyta</taxon>
        <taxon>Embryophyta</taxon>
        <taxon>Tracheophyta</taxon>
        <taxon>Spermatophyta</taxon>
        <taxon>Magnoliopsida</taxon>
        <taxon>eudicotyledons</taxon>
        <taxon>Gunneridae</taxon>
        <taxon>Pentapetalae</taxon>
        <taxon>asterids</taxon>
        <taxon>campanulids</taxon>
        <taxon>Aquifoliales</taxon>
        <taxon>Aquifoliaceae</taxon>
        <taxon>Ilex</taxon>
    </lineage>
</organism>